<feature type="compositionally biased region" description="Basic and acidic residues" evidence="8">
    <location>
        <begin position="404"/>
        <end position="414"/>
    </location>
</feature>
<dbReference type="GO" id="GO:0006357">
    <property type="term" value="P:regulation of transcription by RNA polymerase II"/>
    <property type="evidence" value="ECO:0007669"/>
    <property type="project" value="TreeGrafter"/>
</dbReference>
<keyword evidence="5" id="KW-0804">Transcription</keyword>
<dbReference type="Proteomes" id="UP000009131">
    <property type="component" value="Unassembled WGS sequence"/>
</dbReference>
<dbReference type="PROSITE" id="PS00678">
    <property type="entry name" value="WD_REPEATS_1"/>
    <property type="match status" value="3"/>
</dbReference>
<sequence length="833" mass="90080">MSNLNGTDSPVDAESTKHDQPKEARPRESEQGREEPGIPPMTSEQINLLILTYLSEAGFKHSSFAFLHESRLSDSKMLDLEVPPARLIRLLHKALLYLEAEARFRGDDTSRNPPRLVQYDIPDALPLPSLLKTQQAINGTSQTDTRLRRDVEVQTTASDLTQQPVKADLPHSTAAQVTGDPSAPMALDESSPRPATADLVPAEEPNESSLPVGMPAETTSDTSADVQRTLKRKNTSDGDADMSTAPHDIVQPGEVPQQNEDDAASAAKRVRMDEEPVIQLGNAIVDGSTNAHDPSPGAADPVAPISAHKDGLLREQVATEEPALPTPPLLETPIEATAIPRKRSKSPAISMNALTSKDPPPPVPKVRALSPVVRTVTTTTTTTTKVRPGKTAKAAKAIPPPPRRKPEANDEAKPAVKPISDVEPQSAIKTEPAPTTLPAPALAAAPRDERPAPLLKTIAHQDVMKLKGHSNSVQACSWNPKVSSMLATGSHDSTARIWDVPLTAPTPNATLEDSVLCKHASAQRKADVPTCRWNPDGTLFATGSEDGIARVWTPSGDLHLVLSMHQQTIYSLRWNSTGTMLLTGSLDHSVCLWELGSGRVKQQWESHADSVLDVDWLDDTVMASGSMDKTIHILKIGRSSPVHRFKGHQDEVNTISFDPGRTMLASGSDDQSVRVWSMRGIGGNATDELDDSEEHNVINRRDGCLILEGHEREVHTLAWHPGTRPGATRILASGSFDGDTRLWDVDKGTCIFRLSRHTDFVYSLAFLPFHGTYLATASNDGLMSIWRVADGKLLMDFQHEGPIYEIAWHPARPQIAVGGLAGLAVVGTSDLDA</sequence>
<dbReference type="InterPro" id="IPR015943">
    <property type="entry name" value="WD40/YVTN_repeat-like_dom_sf"/>
</dbReference>
<dbReference type="GO" id="GO:0034967">
    <property type="term" value="C:Set3 complex"/>
    <property type="evidence" value="ECO:0007669"/>
    <property type="project" value="TreeGrafter"/>
</dbReference>
<evidence type="ECO:0000313" key="10">
    <source>
        <dbReference type="Proteomes" id="UP000009131"/>
    </source>
</evidence>
<dbReference type="InParanoid" id="G7E846"/>
<dbReference type="RefSeq" id="XP_014571019.1">
    <property type="nucleotide sequence ID" value="XM_014715533.1"/>
</dbReference>
<dbReference type="STRING" id="764103.G7E846"/>
<dbReference type="CDD" id="cd00200">
    <property type="entry name" value="WD40"/>
    <property type="match status" value="1"/>
</dbReference>
<keyword evidence="2 7" id="KW-0853">WD repeat</keyword>
<dbReference type="InterPro" id="IPR045183">
    <property type="entry name" value="Ebi-like"/>
</dbReference>
<reference evidence="9 10" key="2">
    <citation type="journal article" date="2012" name="Open Biol.">
        <title>Characteristics of nucleosomes and linker DNA regions on the genome of the basidiomycete Mixia osmundae revealed by mono- and dinucleosome mapping.</title>
        <authorList>
            <person name="Nishida H."/>
            <person name="Kondo S."/>
            <person name="Matsumoto T."/>
            <person name="Suzuki Y."/>
            <person name="Yoshikawa H."/>
            <person name="Taylor T.D."/>
            <person name="Sugiyama J."/>
        </authorList>
    </citation>
    <scope>NUCLEOTIDE SEQUENCE [LARGE SCALE GENOMIC DNA]</scope>
    <source>
        <strain evidence="10">CBS 9802 / IAM 14324 / JCM 22182 / KY 12970</strain>
    </source>
</reference>
<dbReference type="InterPro" id="IPR019775">
    <property type="entry name" value="WD40_repeat_CS"/>
</dbReference>
<name>G7E846_MIXOS</name>
<evidence type="ECO:0000256" key="2">
    <source>
        <dbReference type="ARBA" id="ARBA00022574"/>
    </source>
</evidence>
<dbReference type="OrthoDB" id="10264639at2759"/>
<evidence type="ECO:0000256" key="5">
    <source>
        <dbReference type="ARBA" id="ARBA00023163"/>
    </source>
</evidence>
<evidence type="ECO:0000256" key="6">
    <source>
        <dbReference type="ARBA" id="ARBA00023242"/>
    </source>
</evidence>
<feature type="repeat" description="WD" evidence="7">
    <location>
        <begin position="466"/>
        <end position="500"/>
    </location>
</feature>
<feature type="region of interest" description="Disordered" evidence="8">
    <location>
        <begin position="320"/>
        <end position="366"/>
    </location>
</feature>
<dbReference type="SMART" id="SM00320">
    <property type="entry name" value="WD40"/>
    <property type="match status" value="8"/>
</dbReference>
<dbReference type="PRINTS" id="PR00320">
    <property type="entry name" value="GPROTEINBRPT"/>
</dbReference>
<feature type="compositionally biased region" description="Polar residues" evidence="8">
    <location>
        <begin position="155"/>
        <end position="164"/>
    </location>
</feature>
<dbReference type="Gene3D" id="1.20.960.30">
    <property type="match status" value="1"/>
</dbReference>
<keyword evidence="10" id="KW-1185">Reference proteome</keyword>
<dbReference type="InterPro" id="IPR001680">
    <property type="entry name" value="WD40_rpt"/>
</dbReference>
<dbReference type="GO" id="GO:0003714">
    <property type="term" value="F:transcription corepressor activity"/>
    <property type="evidence" value="ECO:0007669"/>
    <property type="project" value="InterPro"/>
</dbReference>
<evidence type="ECO:0000256" key="8">
    <source>
        <dbReference type="SAM" id="MobiDB-lite"/>
    </source>
</evidence>
<dbReference type="PROSITE" id="PS50082">
    <property type="entry name" value="WD_REPEATS_2"/>
    <property type="match status" value="6"/>
</dbReference>
<dbReference type="PROSITE" id="PS50896">
    <property type="entry name" value="LISH"/>
    <property type="match status" value="1"/>
</dbReference>
<evidence type="ECO:0000256" key="7">
    <source>
        <dbReference type="PROSITE-ProRule" id="PRU00221"/>
    </source>
</evidence>
<dbReference type="Pfam" id="PF00400">
    <property type="entry name" value="WD40"/>
    <property type="match status" value="7"/>
</dbReference>
<dbReference type="InterPro" id="IPR020472">
    <property type="entry name" value="WD40_PAC1"/>
</dbReference>
<organism evidence="9 10">
    <name type="scientific">Mixia osmundae (strain CBS 9802 / IAM 14324 / JCM 22182 / KY 12970)</name>
    <dbReference type="NCBI Taxonomy" id="764103"/>
    <lineage>
        <taxon>Eukaryota</taxon>
        <taxon>Fungi</taxon>
        <taxon>Dikarya</taxon>
        <taxon>Basidiomycota</taxon>
        <taxon>Pucciniomycotina</taxon>
        <taxon>Mixiomycetes</taxon>
        <taxon>Mixiales</taxon>
        <taxon>Mixiaceae</taxon>
        <taxon>Mixia</taxon>
    </lineage>
</organism>
<feature type="compositionally biased region" description="Basic and acidic residues" evidence="8">
    <location>
        <begin position="14"/>
        <end position="36"/>
    </location>
</feature>
<dbReference type="HOGENOM" id="CLU_007609_1_0_1"/>
<feature type="region of interest" description="Disordered" evidence="8">
    <location>
        <begin position="1"/>
        <end position="42"/>
    </location>
</feature>
<comment type="subcellular location">
    <subcellularLocation>
        <location evidence="1">Nucleus</location>
    </subcellularLocation>
</comment>
<dbReference type="PANTHER" id="PTHR22846:SF2">
    <property type="entry name" value="F-BOX-LIKE_WD REPEAT-CONTAINING PROTEIN EBI"/>
    <property type="match status" value="1"/>
</dbReference>
<comment type="caution">
    <text evidence="9">The sequence shown here is derived from an EMBL/GenBank/DDBJ whole genome shotgun (WGS) entry which is preliminary data.</text>
</comment>
<dbReference type="eggNOG" id="KOG0273">
    <property type="taxonomic scope" value="Eukaryota"/>
</dbReference>
<feature type="repeat" description="WD" evidence="7">
    <location>
        <begin position="562"/>
        <end position="603"/>
    </location>
</feature>
<feature type="region of interest" description="Disordered" evidence="8">
    <location>
        <begin position="155"/>
        <end position="269"/>
    </location>
</feature>
<dbReference type="Gene3D" id="2.130.10.10">
    <property type="entry name" value="YVTN repeat-like/Quinoprotein amine dehydrogenase"/>
    <property type="match status" value="1"/>
</dbReference>
<dbReference type="InterPro" id="IPR006594">
    <property type="entry name" value="LisH"/>
</dbReference>
<evidence type="ECO:0000256" key="1">
    <source>
        <dbReference type="ARBA" id="ARBA00004123"/>
    </source>
</evidence>
<reference evidence="9 10" key="1">
    <citation type="journal article" date="2011" name="J. Gen. Appl. Microbiol.">
        <title>Draft genome sequencing of the enigmatic basidiomycete Mixia osmundae.</title>
        <authorList>
            <person name="Nishida H."/>
            <person name="Nagatsuka Y."/>
            <person name="Sugiyama J."/>
        </authorList>
    </citation>
    <scope>NUCLEOTIDE SEQUENCE [LARGE SCALE GENOMIC DNA]</scope>
    <source>
        <strain evidence="10">CBS 9802 / IAM 14324 / JCM 22182 / KY 12970</strain>
    </source>
</reference>
<dbReference type="PANTHER" id="PTHR22846">
    <property type="entry name" value="WD40 REPEAT PROTEIN"/>
    <property type="match status" value="1"/>
</dbReference>
<dbReference type="OMA" id="CHARTWT"/>
<dbReference type="SUPFAM" id="SSF50978">
    <property type="entry name" value="WD40 repeat-like"/>
    <property type="match status" value="2"/>
</dbReference>
<feature type="repeat" description="WD" evidence="7">
    <location>
        <begin position="754"/>
        <end position="796"/>
    </location>
</feature>
<feature type="repeat" description="WD" evidence="7">
    <location>
        <begin position="521"/>
        <end position="552"/>
    </location>
</feature>
<evidence type="ECO:0000256" key="3">
    <source>
        <dbReference type="ARBA" id="ARBA00022737"/>
    </source>
</evidence>
<keyword evidence="4" id="KW-0805">Transcription regulation</keyword>
<keyword evidence="3" id="KW-0677">Repeat</keyword>
<evidence type="ECO:0000256" key="4">
    <source>
        <dbReference type="ARBA" id="ARBA00023015"/>
    </source>
</evidence>
<accession>G7E846</accession>
<keyword evidence="6" id="KW-0539">Nucleus</keyword>
<feature type="repeat" description="WD" evidence="7">
    <location>
        <begin position="645"/>
        <end position="679"/>
    </location>
</feature>
<feature type="compositionally biased region" description="Low complexity" evidence="8">
    <location>
        <begin position="378"/>
        <end position="397"/>
    </location>
</feature>
<proteinExistence type="predicted"/>
<dbReference type="SMART" id="SM00667">
    <property type="entry name" value="LisH"/>
    <property type="match status" value="1"/>
</dbReference>
<dbReference type="InterPro" id="IPR036322">
    <property type="entry name" value="WD40_repeat_dom_sf"/>
</dbReference>
<dbReference type="PROSITE" id="PS50294">
    <property type="entry name" value="WD_REPEATS_REGION"/>
    <property type="match status" value="6"/>
</dbReference>
<feature type="repeat" description="WD" evidence="7">
    <location>
        <begin position="707"/>
        <end position="753"/>
    </location>
</feature>
<evidence type="ECO:0000313" key="9">
    <source>
        <dbReference type="EMBL" id="GAA99006.1"/>
    </source>
</evidence>
<protein>
    <recommendedName>
        <fullName evidence="11">LisH domain-containing protein</fullName>
    </recommendedName>
</protein>
<dbReference type="AlphaFoldDB" id="G7E846"/>
<dbReference type="EMBL" id="BABT02000170">
    <property type="protein sequence ID" value="GAA99006.1"/>
    <property type="molecule type" value="Genomic_DNA"/>
</dbReference>
<feature type="region of interest" description="Disordered" evidence="8">
    <location>
        <begin position="378"/>
        <end position="438"/>
    </location>
</feature>
<feature type="compositionally biased region" description="Polar residues" evidence="8">
    <location>
        <begin position="217"/>
        <end position="226"/>
    </location>
</feature>
<evidence type="ECO:0008006" key="11">
    <source>
        <dbReference type="Google" id="ProtNLM"/>
    </source>
</evidence>
<dbReference type="FunFam" id="2.130.10.10:FF:000218">
    <property type="entry name" value="WD40 repeat-containing protein HOS15"/>
    <property type="match status" value="1"/>
</dbReference>
<gene>
    <name evidence="9" type="primary">Mo05695</name>
    <name evidence="9" type="ORF">E5Q_05695</name>
</gene>